<evidence type="ECO:0000256" key="1">
    <source>
        <dbReference type="SAM" id="MobiDB-lite"/>
    </source>
</evidence>
<reference evidence="3 4" key="1">
    <citation type="journal article" date="2005" name="PLoS Biol.">
        <title>The genomes of Oryza sativa: a history of duplications.</title>
        <authorList>
            <person name="Yu J."/>
            <person name="Wang J."/>
            <person name="Lin W."/>
            <person name="Li S."/>
            <person name="Li H."/>
            <person name="Zhou J."/>
            <person name="Ni P."/>
            <person name="Dong W."/>
            <person name="Hu S."/>
            <person name="Zeng C."/>
            <person name="Zhang J."/>
            <person name="Zhang Y."/>
            <person name="Li R."/>
            <person name="Xu Z."/>
            <person name="Li S."/>
            <person name="Li X."/>
            <person name="Zheng H."/>
            <person name="Cong L."/>
            <person name="Lin L."/>
            <person name="Yin J."/>
            <person name="Geng J."/>
            <person name="Li G."/>
            <person name="Shi J."/>
            <person name="Liu J."/>
            <person name="Lv H."/>
            <person name="Li J."/>
            <person name="Wang J."/>
            <person name="Deng Y."/>
            <person name="Ran L."/>
            <person name="Shi X."/>
            <person name="Wang X."/>
            <person name="Wu Q."/>
            <person name="Li C."/>
            <person name="Ren X."/>
            <person name="Wang J."/>
            <person name="Wang X."/>
            <person name="Li D."/>
            <person name="Liu D."/>
            <person name="Zhang X."/>
            <person name="Ji Z."/>
            <person name="Zhao W."/>
            <person name="Sun Y."/>
            <person name="Zhang Z."/>
            <person name="Bao J."/>
            <person name="Han Y."/>
            <person name="Dong L."/>
            <person name="Ji J."/>
            <person name="Chen P."/>
            <person name="Wu S."/>
            <person name="Liu J."/>
            <person name="Xiao Y."/>
            <person name="Bu D."/>
            <person name="Tan J."/>
            <person name="Yang L."/>
            <person name="Ye C."/>
            <person name="Zhang J."/>
            <person name="Xu J."/>
            <person name="Zhou Y."/>
            <person name="Yu Y."/>
            <person name="Zhang B."/>
            <person name="Zhuang S."/>
            <person name="Wei H."/>
            <person name="Liu B."/>
            <person name="Lei M."/>
            <person name="Yu H."/>
            <person name="Li Y."/>
            <person name="Xu H."/>
            <person name="Wei S."/>
            <person name="He X."/>
            <person name="Fang L."/>
            <person name="Zhang Z."/>
            <person name="Zhang Y."/>
            <person name="Huang X."/>
            <person name="Su Z."/>
            <person name="Tong W."/>
            <person name="Li J."/>
            <person name="Tong Z."/>
            <person name="Li S."/>
            <person name="Ye J."/>
            <person name="Wang L."/>
            <person name="Fang L."/>
            <person name="Lei T."/>
            <person name="Chen C."/>
            <person name="Chen H."/>
            <person name="Xu Z."/>
            <person name="Li H."/>
            <person name="Huang H."/>
            <person name="Zhang F."/>
            <person name="Xu H."/>
            <person name="Li N."/>
            <person name="Zhao C."/>
            <person name="Li S."/>
            <person name="Dong L."/>
            <person name="Huang Y."/>
            <person name="Li L."/>
            <person name="Xi Y."/>
            <person name="Qi Q."/>
            <person name="Li W."/>
            <person name="Zhang B."/>
            <person name="Hu W."/>
            <person name="Zhang Y."/>
            <person name="Tian X."/>
            <person name="Jiao Y."/>
            <person name="Liang X."/>
            <person name="Jin J."/>
            <person name="Gao L."/>
            <person name="Zheng W."/>
            <person name="Hao B."/>
            <person name="Liu S."/>
            <person name="Wang W."/>
            <person name="Yuan L."/>
            <person name="Cao M."/>
            <person name="McDermott J."/>
            <person name="Samudrala R."/>
            <person name="Wang J."/>
            <person name="Wong G.K."/>
            <person name="Yang H."/>
        </authorList>
    </citation>
    <scope>NUCLEOTIDE SEQUENCE [LARGE SCALE GENOMIC DNA]</scope>
    <source>
        <strain evidence="4">cv. 93-11</strain>
    </source>
</reference>
<gene>
    <name evidence="3" type="ORF">OsI_38610</name>
</gene>
<dbReference type="HOGENOM" id="CLU_2658874_0_0_1"/>
<keyword evidence="2" id="KW-0732">Signal</keyword>
<dbReference type="OMA" id="MHCGCAA"/>
<dbReference type="EMBL" id="CM000137">
    <property type="protein sequence ID" value="EAY83395.1"/>
    <property type="molecule type" value="Genomic_DNA"/>
</dbReference>
<accession>A2ZLB1</accession>
<name>A2ZLB1_ORYSI</name>
<dbReference type="Gramene" id="BGIOSGA036056-TA">
    <property type="protein sequence ID" value="BGIOSGA036056-PA"/>
    <property type="gene ID" value="BGIOSGA036056"/>
</dbReference>
<dbReference type="AlphaFoldDB" id="A2ZLB1"/>
<feature type="chain" id="PRO_5002651157" evidence="2">
    <location>
        <begin position="31"/>
        <end position="76"/>
    </location>
</feature>
<organism evidence="3 4">
    <name type="scientific">Oryza sativa subsp. indica</name>
    <name type="common">Rice</name>
    <dbReference type="NCBI Taxonomy" id="39946"/>
    <lineage>
        <taxon>Eukaryota</taxon>
        <taxon>Viridiplantae</taxon>
        <taxon>Streptophyta</taxon>
        <taxon>Embryophyta</taxon>
        <taxon>Tracheophyta</taxon>
        <taxon>Spermatophyta</taxon>
        <taxon>Magnoliopsida</taxon>
        <taxon>Liliopsida</taxon>
        <taxon>Poales</taxon>
        <taxon>Poaceae</taxon>
        <taxon>BOP clade</taxon>
        <taxon>Oryzoideae</taxon>
        <taxon>Oryzeae</taxon>
        <taxon>Oryzinae</taxon>
        <taxon>Oryza</taxon>
        <taxon>Oryza sativa</taxon>
    </lineage>
</organism>
<dbReference type="Proteomes" id="UP000007015">
    <property type="component" value="Chromosome 12"/>
</dbReference>
<protein>
    <submittedName>
        <fullName evidence="3">Uncharacterized protein</fullName>
    </submittedName>
</protein>
<feature type="signal peptide" evidence="2">
    <location>
        <begin position="1"/>
        <end position="30"/>
    </location>
</feature>
<feature type="region of interest" description="Disordered" evidence="1">
    <location>
        <begin position="49"/>
        <end position="76"/>
    </location>
</feature>
<proteinExistence type="predicted"/>
<keyword evidence="4" id="KW-1185">Reference proteome</keyword>
<evidence type="ECO:0000313" key="3">
    <source>
        <dbReference type="EMBL" id="EAY83395.1"/>
    </source>
</evidence>
<sequence>MSSTTVTFGRGVKLLLLAVLLLAAMHCGCAAVAAQEGGGGRWRRVLRRGLSRPGSPMPNGNPQTIRPTPICCGGNR</sequence>
<evidence type="ECO:0000256" key="2">
    <source>
        <dbReference type="SAM" id="SignalP"/>
    </source>
</evidence>
<evidence type="ECO:0000313" key="4">
    <source>
        <dbReference type="Proteomes" id="UP000007015"/>
    </source>
</evidence>